<dbReference type="Proteomes" id="UP000004994">
    <property type="component" value="Chromosome 5"/>
</dbReference>
<evidence type="ECO:0000313" key="2">
    <source>
        <dbReference type="Proteomes" id="UP000004994"/>
    </source>
</evidence>
<reference evidence="1" key="2">
    <citation type="submission" date="2019-01" db="UniProtKB">
        <authorList>
            <consortium name="EnsemblPlants"/>
        </authorList>
    </citation>
    <scope>IDENTIFICATION</scope>
    <source>
        <strain evidence="1">cv. Heinz 1706</strain>
    </source>
</reference>
<name>A0A3Q7GDJ2_SOLLC</name>
<accession>A0A3Q7GDJ2</accession>
<dbReference type="EnsemblPlants" id="Solyc05g014650.3.1">
    <property type="protein sequence ID" value="Solyc05g014650.3.1.1"/>
    <property type="gene ID" value="Solyc05g014650.3"/>
</dbReference>
<evidence type="ECO:0000313" key="1">
    <source>
        <dbReference type="EnsemblPlants" id="Solyc05g014650.3.1.1"/>
    </source>
</evidence>
<dbReference type="Gramene" id="Solyc05g014650.3.1">
    <property type="protein sequence ID" value="Solyc05g014650.3.1.1"/>
    <property type="gene ID" value="Solyc05g014650.3"/>
</dbReference>
<dbReference type="InParanoid" id="A0A3Q7GDJ2"/>
<keyword evidence="2" id="KW-1185">Reference proteome</keyword>
<protein>
    <submittedName>
        <fullName evidence="1">Uncharacterized protein</fullName>
    </submittedName>
</protein>
<proteinExistence type="predicted"/>
<organism evidence="1">
    <name type="scientific">Solanum lycopersicum</name>
    <name type="common">Tomato</name>
    <name type="synonym">Lycopersicon esculentum</name>
    <dbReference type="NCBI Taxonomy" id="4081"/>
    <lineage>
        <taxon>Eukaryota</taxon>
        <taxon>Viridiplantae</taxon>
        <taxon>Streptophyta</taxon>
        <taxon>Embryophyta</taxon>
        <taxon>Tracheophyta</taxon>
        <taxon>Spermatophyta</taxon>
        <taxon>Magnoliopsida</taxon>
        <taxon>eudicotyledons</taxon>
        <taxon>Gunneridae</taxon>
        <taxon>Pentapetalae</taxon>
        <taxon>asterids</taxon>
        <taxon>lamiids</taxon>
        <taxon>Solanales</taxon>
        <taxon>Solanaceae</taxon>
        <taxon>Solanoideae</taxon>
        <taxon>Solaneae</taxon>
        <taxon>Solanum</taxon>
        <taxon>Solanum subgen. Lycopersicon</taxon>
    </lineage>
</organism>
<sequence>KRTDKNLIQFMPIF</sequence>
<reference evidence="1" key="1">
    <citation type="journal article" date="2012" name="Nature">
        <title>The tomato genome sequence provides insights into fleshy fruit evolution.</title>
        <authorList>
            <consortium name="Tomato Genome Consortium"/>
        </authorList>
    </citation>
    <scope>NUCLEOTIDE SEQUENCE [LARGE SCALE GENOMIC DNA]</scope>
    <source>
        <strain evidence="1">cv. Heinz 1706</strain>
    </source>
</reference>